<dbReference type="SUPFAM" id="SSF52540">
    <property type="entry name" value="P-loop containing nucleoside triphosphate hydrolases"/>
    <property type="match status" value="1"/>
</dbReference>
<dbReference type="GO" id="GO:0005737">
    <property type="term" value="C:cytoplasm"/>
    <property type="evidence" value="ECO:0007669"/>
    <property type="project" value="UniProtKB-SubCell"/>
</dbReference>
<dbReference type="GO" id="GO:0003723">
    <property type="term" value="F:RNA binding"/>
    <property type="evidence" value="ECO:0007669"/>
    <property type="project" value="TreeGrafter"/>
</dbReference>
<dbReference type="InterPro" id="IPR001650">
    <property type="entry name" value="Helicase_C-like"/>
</dbReference>
<dbReference type="PROSITE" id="PS50304">
    <property type="entry name" value="TUDOR"/>
    <property type="match status" value="1"/>
</dbReference>
<keyword evidence="14" id="KW-0469">Meiosis</keyword>
<keyword evidence="12" id="KW-0744">Spermatogenesis</keyword>
<evidence type="ECO:0000256" key="11">
    <source>
        <dbReference type="ARBA" id="ARBA00022840"/>
    </source>
</evidence>
<evidence type="ECO:0000256" key="13">
    <source>
        <dbReference type="ARBA" id="ARBA00023158"/>
    </source>
</evidence>
<keyword evidence="5" id="KW-0217">Developmental protein</keyword>
<dbReference type="SUPFAM" id="SSF63748">
    <property type="entry name" value="Tudor/PWWP/MBT"/>
    <property type="match status" value="1"/>
</dbReference>
<dbReference type="CDD" id="cd18791">
    <property type="entry name" value="SF2_C_RHA"/>
    <property type="match status" value="1"/>
</dbReference>
<dbReference type="GO" id="GO:0051321">
    <property type="term" value="P:meiotic cell cycle"/>
    <property type="evidence" value="ECO:0007669"/>
    <property type="project" value="UniProtKB-KW"/>
</dbReference>
<dbReference type="InterPro" id="IPR002999">
    <property type="entry name" value="Tudor"/>
</dbReference>
<dbReference type="OrthoDB" id="66977at2759"/>
<keyword evidence="8" id="KW-0221">Differentiation</keyword>
<reference evidence="16" key="1">
    <citation type="submission" date="2021-02" db="EMBL/GenBank/DDBJ databases">
        <authorList>
            <person name="Bekaert M."/>
        </authorList>
    </citation>
    <scope>NUCLEOTIDE SEQUENCE</scope>
    <source>
        <strain evidence="16">IoA-00</strain>
    </source>
</reference>
<gene>
    <name evidence="16" type="ORF">LSAA_10732</name>
</gene>
<keyword evidence="10" id="KW-0347">Helicase</keyword>
<dbReference type="PANTHER" id="PTHR18934:SF113">
    <property type="entry name" value="ATP-DEPENDENT RNA HELICASE TDRD9"/>
    <property type="match status" value="1"/>
</dbReference>
<proteinExistence type="inferred from homology"/>
<dbReference type="InterPro" id="IPR007502">
    <property type="entry name" value="Helicase-assoc_dom"/>
</dbReference>
<accession>A0A7R8H8E4</accession>
<dbReference type="InterPro" id="IPR035437">
    <property type="entry name" value="SNase_OB-fold_sf"/>
</dbReference>
<dbReference type="EMBL" id="HG994584">
    <property type="protein sequence ID" value="CAF2936836.1"/>
    <property type="molecule type" value="Genomic_DNA"/>
</dbReference>
<dbReference type="Gene3D" id="2.40.50.90">
    <property type="match status" value="1"/>
</dbReference>
<keyword evidence="7" id="KW-0547">Nucleotide-binding</keyword>
<dbReference type="Pfam" id="PF00270">
    <property type="entry name" value="DEAD"/>
    <property type="match status" value="1"/>
</dbReference>
<evidence type="ECO:0000256" key="9">
    <source>
        <dbReference type="ARBA" id="ARBA00022801"/>
    </source>
</evidence>
<dbReference type="GO" id="GO:0003724">
    <property type="term" value="F:RNA helicase activity"/>
    <property type="evidence" value="ECO:0007669"/>
    <property type="project" value="UniProtKB-EC"/>
</dbReference>
<evidence type="ECO:0000256" key="10">
    <source>
        <dbReference type="ARBA" id="ARBA00022806"/>
    </source>
</evidence>
<evidence type="ECO:0000256" key="15">
    <source>
        <dbReference type="ARBA" id="ARBA00047984"/>
    </source>
</evidence>
<dbReference type="InterPro" id="IPR011545">
    <property type="entry name" value="DEAD/DEAH_box_helicase_dom"/>
</dbReference>
<evidence type="ECO:0000256" key="12">
    <source>
        <dbReference type="ARBA" id="ARBA00022871"/>
    </source>
</evidence>
<keyword evidence="11" id="KW-0067">ATP-binding</keyword>
<keyword evidence="13" id="KW-0943">RNA-mediated gene silencing</keyword>
<comment type="catalytic activity">
    <reaction evidence="15">
        <text>ATP + H2O = ADP + phosphate + H(+)</text>
        <dbReference type="Rhea" id="RHEA:13065"/>
        <dbReference type="ChEBI" id="CHEBI:15377"/>
        <dbReference type="ChEBI" id="CHEBI:15378"/>
        <dbReference type="ChEBI" id="CHEBI:30616"/>
        <dbReference type="ChEBI" id="CHEBI:43474"/>
        <dbReference type="ChEBI" id="CHEBI:456216"/>
        <dbReference type="EC" id="3.6.4.13"/>
    </reaction>
</comment>
<evidence type="ECO:0000256" key="2">
    <source>
        <dbReference type="ARBA" id="ARBA00008792"/>
    </source>
</evidence>
<evidence type="ECO:0000313" key="17">
    <source>
        <dbReference type="Proteomes" id="UP000675881"/>
    </source>
</evidence>
<evidence type="ECO:0000256" key="14">
    <source>
        <dbReference type="ARBA" id="ARBA00023254"/>
    </source>
</evidence>
<dbReference type="GO" id="GO:0016787">
    <property type="term" value="F:hydrolase activity"/>
    <property type="evidence" value="ECO:0007669"/>
    <property type="project" value="UniProtKB-KW"/>
</dbReference>
<dbReference type="Gene3D" id="1.20.120.1080">
    <property type="match status" value="1"/>
</dbReference>
<dbReference type="Pfam" id="PF21010">
    <property type="entry name" value="HA2_C"/>
    <property type="match status" value="1"/>
</dbReference>
<dbReference type="Pfam" id="PF00271">
    <property type="entry name" value="Helicase_C"/>
    <property type="match status" value="1"/>
</dbReference>
<dbReference type="GO" id="GO:0031047">
    <property type="term" value="P:regulatory ncRNA-mediated gene silencing"/>
    <property type="evidence" value="ECO:0007669"/>
    <property type="project" value="UniProtKB-KW"/>
</dbReference>
<dbReference type="SMART" id="SM00333">
    <property type="entry name" value="TUDOR"/>
    <property type="match status" value="1"/>
</dbReference>
<comment type="similarity">
    <text evidence="2">Belongs to the DEAD box helicase family. DEAH subfamily.</text>
</comment>
<evidence type="ECO:0000256" key="3">
    <source>
        <dbReference type="ARBA" id="ARBA00012552"/>
    </source>
</evidence>
<keyword evidence="6" id="KW-0963">Cytoplasm</keyword>
<evidence type="ECO:0000256" key="1">
    <source>
        <dbReference type="ARBA" id="ARBA00004496"/>
    </source>
</evidence>
<organism evidence="16 17">
    <name type="scientific">Lepeophtheirus salmonis</name>
    <name type="common">Salmon louse</name>
    <name type="synonym">Caligus salmonis</name>
    <dbReference type="NCBI Taxonomy" id="72036"/>
    <lineage>
        <taxon>Eukaryota</taxon>
        <taxon>Metazoa</taxon>
        <taxon>Ecdysozoa</taxon>
        <taxon>Arthropoda</taxon>
        <taxon>Crustacea</taxon>
        <taxon>Multicrustacea</taxon>
        <taxon>Hexanauplia</taxon>
        <taxon>Copepoda</taxon>
        <taxon>Siphonostomatoida</taxon>
        <taxon>Caligidae</taxon>
        <taxon>Lepeophtheirus</taxon>
    </lineage>
</organism>
<evidence type="ECO:0000256" key="6">
    <source>
        <dbReference type="ARBA" id="ARBA00022490"/>
    </source>
</evidence>
<dbReference type="Gene3D" id="3.40.50.300">
    <property type="entry name" value="P-loop containing nucleotide triphosphate hydrolases"/>
    <property type="match status" value="2"/>
</dbReference>
<dbReference type="GO" id="GO:0005524">
    <property type="term" value="F:ATP binding"/>
    <property type="evidence" value="ECO:0007669"/>
    <property type="project" value="UniProtKB-KW"/>
</dbReference>
<dbReference type="InterPro" id="IPR014001">
    <property type="entry name" value="Helicase_ATP-bd"/>
</dbReference>
<evidence type="ECO:0000313" key="16">
    <source>
        <dbReference type="EMBL" id="CAF2936836.1"/>
    </source>
</evidence>
<dbReference type="PROSITE" id="PS51192">
    <property type="entry name" value="HELICASE_ATP_BIND_1"/>
    <property type="match status" value="1"/>
</dbReference>
<dbReference type="GO" id="GO:0030154">
    <property type="term" value="P:cell differentiation"/>
    <property type="evidence" value="ECO:0007669"/>
    <property type="project" value="UniProtKB-KW"/>
</dbReference>
<sequence>MSTNDMDEKSLSMDAINTYNNSIGYPLTILPIDRERDHIIKQIEANKVTIITGLTGCGKTTRVPQFIFDHCFSNNMYCNIIVTQPRRIAAHSVARRICDERGLKLGGLVGYKVGLDRENVSEDTRMLFCTTGILLKILVSQRNTHEFTHIILDEVHERDIDMDFVLLLVKKFIFTNSRGTKLILMSATCDPYHLRKYFSWRVNNFEDLAMCKGIGPNANKPEPKLDEKCIALCRKLIENLDKLENYSTSYKQAPGAVLVFLPGEYEIQVVKDHLVELKSRDVRSVWKIVPLHSRIPSEERELIFRNYNTEKNNNRNIRKIILSTNMAESSITIPDIVYVIDFCLTKNLRAEKSTNYVALRLEWADKSSLEQRKGRSGRVAEGRVYRLISREFYDNYLVQYHDPEILRAPLDKVILSTKLLDQGPPKEILALAMNPPDLSNVYKSVMHLKEIGALLSTVKGKEMREDGDLTTLGEVIAFLPVDVRIGKLIVLGHLFNILHESVIIAAGMSHNSIFVNSFNNRAKSYEYKLMWSDGTFSDGIAIKLAYEKWQNLLLTGRFKGIGQSNPHENELNWCRSNFLELKALKEMHSTIRDIQASLLHNVKNSLDSKEVNKTIYGKDHRNTLYFTGFPNEQVPYAPLYFGQIRNFFNGFIPADENIRIEVNGSKVLVSFNKRNYESLIEKQCSYRLNGTVLQQVLVGVKLRKVERESFKLLVYPPNRASLELEKYKYKLCQENLGYDGVPISKIGYFEVPLVGKSFTKVNIVHVNDPNSFYVHFINTKNFRDLFRELFDSIKTLSHQSPRYVKSNKELKSDHLYLAEFTDEFGESQFYRCRLERFSQNSPHVDVFFIDYGNKSTVSVDKLIKVALEDIKQCPSIIQVPVLAVESMLSFVKANPIRNKHMIWSSASINAFKSKVDEQSAEVKVHVYSVVLKSHNEPFASLELISEKDQASINDWLKSEPNGETPYACHSNESYMSEESHKIRNQLCHTLLDSSQSVSILEYVSKNFYKNEFDDLMKFFFVCLHELGSSKLVNICSDSVNSVLLKQFPNEDIDLWVVAGVVNLTSSGDRLSLRSTNFMPAIPAFGSIMSMIFGPRVELRYSTDRTKLTGAIVGLGDRPSNWNKKVTNAISGESNRVPYHKDHDMEIEFDAMIDMDDIEYINKIRFSINYVLSRQVGNYDLSLDALRNQIKPRYTHPTFLGECHDNIDKYLNHLMSKNRKAMDKIPFPKAYQWAVTPEDLLIKVPHDEDIISSELRNIAIYLKNKKFSFDVTELKCPLCPGGETFKIIMVFLNIVKTYYTLIEKPISGKGIEKLQGLLILRPLKMY</sequence>
<dbReference type="SMART" id="SM00847">
    <property type="entry name" value="HA2"/>
    <property type="match status" value="1"/>
</dbReference>
<dbReference type="PROSITE" id="PS51194">
    <property type="entry name" value="HELICASE_CTER"/>
    <property type="match status" value="1"/>
</dbReference>
<keyword evidence="9 16" id="KW-0378">Hydrolase</keyword>
<protein>
    <recommendedName>
        <fullName evidence="4">Probable ATP-dependent RNA helicase spindle-E</fullName>
        <ecNumber evidence="3">3.6.4.13</ecNumber>
    </recommendedName>
</protein>
<dbReference type="EC" id="3.6.4.13" evidence="3"/>
<dbReference type="SMART" id="SM00490">
    <property type="entry name" value="HELICc"/>
    <property type="match status" value="1"/>
</dbReference>
<dbReference type="SMART" id="SM00487">
    <property type="entry name" value="DEXDc"/>
    <property type="match status" value="1"/>
</dbReference>
<keyword evidence="17" id="KW-1185">Reference proteome</keyword>
<evidence type="ECO:0000256" key="5">
    <source>
        <dbReference type="ARBA" id="ARBA00022473"/>
    </source>
</evidence>
<dbReference type="GO" id="GO:0007283">
    <property type="term" value="P:spermatogenesis"/>
    <property type="evidence" value="ECO:0007669"/>
    <property type="project" value="UniProtKB-KW"/>
</dbReference>
<evidence type="ECO:0000256" key="8">
    <source>
        <dbReference type="ARBA" id="ARBA00022782"/>
    </source>
</evidence>
<comment type="subcellular location">
    <subcellularLocation>
        <location evidence="1">Cytoplasm</location>
    </subcellularLocation>
</comment>
<name>A0A7R8H8E4_LEPSM</name>
<dbReference type="InterPro" id="IPR027417">
    <property type="entry name" value="P-loop_NTPase"/>
</dbReference>
<evidence type="ECO:0000256" key="7">
    <source>
        <dbReference type="ARBA" id="ARBA00022741"/>
    </source>
</evidence>
<dbReference type="PANTHER" id="PTHR18934">
    <property type="entry name" value="ATP-DEPENDENT RNA HELICASE"/>
    <property type="match status" value="1"/>
</dbReference>
<dbReference type="Gene3D" id="2.30.30.140">
    <property type="match status" value="1"/>
</dbReference>
<evidence type="ECO:0000256" key="4">
    <source>
        <dbReference type="ARBA" id="ARBA00013352"/>
    </source>
</evidence>
<dbReference type="Proteomes" id="UP000675881">
    <property type="component" value="Chromosome 5"/>
</dbReference>
<dbReference type="Pfam" id="PF00567">
    <property type="entry name" value="TUDOR"/>
    <property type="match status" value="1"/>
</dbReference>